<dbReference type="Proteomes" id="UP000612362">
    <property type="component" value="Unassembled WGS sequence"/>
</dbReference>
<accession>A0A8J3MSY5</accession>
<comment type="caution">
    <text evidence="1">The sequence shown here is derived from an EMBL/GenBank/DDBJ whole genome shotgun (WGS) entry which is preliminary data.</text>
</comment>
<dbReference type="RefSeq" id="WP_220194669.1">
    <property type="nucleotide sequence ID" value="NZ_BNJF01000001.1"/>
</dbReference>
<evidence type="ECO:0000313" key="2">
    <source>
        <dbReference type="Proteomes" id="UP000612362"/>
    </source>
</evidence>
<gene>
    <name evidence="1" type="ORF">KSX_34890</name>
</gene>
<protein>
    <submittedName>
        <fullName evidence="1">Uncharacterized protein</fullName>
    </submittedName>
</protein>
<name>A0A8J3MSY5_9CHLR</name>
<evidence type="ECO:0000313" key="1">
    <source>
        <dbReference type="EMBL" id="GHO45326.1"/>
    </source>
</evidence>
<dbReference type="AlphaFoldDB" id="A0A8J3MSY5"/>
<keyword evidence="2" id="KW-1185">Reference proteome</keyword>
<organism evidence="1 2">
    <name type="scientific">Ktedonospora formicarum</name>
    <dbReference type="NCBI Taxonomy" id="2778364"/>
    <lineage>
        <taxon>Bacteria</taxon>
        <taxon>Bacillati</taxon>
        <taxon>Chloroflexota</taxon>
        <taxon>Ktedonobacteria</taxon>
        <taxon>Ktedonobacterales</taxon>
        <taxon>Ktedonobacteraceae</taxon>
        <taxon>Ktedonospora</taxon>
    </lineage>
</organism>
<proteinExistence type="predicted"/>
<dbReference type="EMBL" id="BNJF01000001">
    <property type="protein sequence ID" value="GHO45326.1"/>
    <property type="molecule type" value="Genomic_DNA"/>
</dbReference>
<reference evidence="1" key="1">
    <citation type="submission" date="2020-10" db="EMBL/GenBank/DDBJ databases">
        <title>Taxonomic study of unclassified bacteria belonging to the class Ktedonobacteria.</title>
        <authorList>
            <person name="Yabe S."/>
            <person name="Wang C.M."/>
            <person name="Zheng Y."/>
            <person name="Sakai Y."/>
            <person name="Cavaletti L."/>
            <person name="Monciardini P."/>
            <person name="Donadio S."/>
        </authorList>
    </citation>
    <scope>NUCLEOTIDE SEQUENCE</scope>
    <source>
        <strain evidence="1">SOSP1-1</strain>
    </source>
</reference>
<sequence>MTTDQDIAITPRCPRCKSIMFKPAGSTLYWHADANHPACSITNIPESPEFTMSAREAEAQRAADDALAR</sequence>